<dbReference type="EMBL" id="KV424216">
    <property type="protein sequence ID" value="KZT50167.1"/>
    <property type="molecule type" value="Genomic_DNA"/>
</dbReference>
<name>A0A165C2V5_9BASI</name>
<reference evidence="1 2" key="1">
    <citation type="journal article" date="2016" name="Mol. Biol. Evol.">
        <title>Comparative Genomics of Early-Diverging Mushroom-Forming Fungi Provides Insights into the Origins of Lignocellulose Decay Capabilities.</title>
        <authorList>
            <person name="Nagy L.G."/>
            <person name="Riley R."/>
            <person name="Tritt A."/>
            <person name="Adam C."/>
            <person name="Daum C."/>
            <person name="Floudas D."/>
            <person name="Sun H."/>
            <person name="Yadav J.S."/>
            <person name="Pangilinan J."/>
            <person name="Larsson K.H."/>
            <person name="Matsuura K."/>
            <person name="Barry K."/>
            <person name="Labutti K."/>
            <person name="Kuo R."/>
            <person name="Ohm R.A."/>
            <person name="Bhattacharya S.S."/>
            <person name="Shirouzu T."/>
            <person name="Yoshinaga Y."/>
            <person name="Martin F.M."/>
            <person name="Grigoriev I.V."/>
            <person name="Hibbett D.S."/>
        </authorList>
    </citation>
    <scope>NUCLEOTIDE SEQUENCE [LARGE SCALE GENOMIC DNA]</scope>
    <source>
        <strain evidence="1 2">HHB12733</strain>
    </source>
</reference>
<sequence>MLAEQYDQAVTCLCEATTVFGDVEEPSGVELFIGTCFYFLGICEYERRQYTAAQDYLQRGLEHPTFANQGLVVYYSGILSELDQLLLVGKPDFDYYLGRVSICLFKFQEAHEHFQSAANGFRFQLGNASGKLDPEYLQSRVDDCEESIKSATLLLKRVPQQHTLM</sequence>
<evidence type="ECO:0008006" key="3">
    <source>
        <dbReference type="Google" id="ProtNLM"/>
    </source>
</evidence>
<gene>
    <name evidence="1" type="ORF">CALCODRAFT_537825</name>
</gene>
<dbReference type="AlphaFoldDB" id="A0A165C2V5"/>
<proteinExistence type="predicted"/>
<accession>A0A165C2V5</accession>
<dbReference type="InterPro" id="IPR011990">
    <property type="entry name" value="TPR-like_helical_dom_sf"/>
</dbReference>
<dbReference type="Proteomes" id="UP000076842">
    <property type="component" value="Unassembled WGS sequence"/>
</dbReference>
<keyword evidence="2" id="KW-1185">Reference proteome</keyword>
<organism evidence="1 2">
    <name type="scientific">Calocera cornea HHB12733</name>
    <dbReference type="NCBI Taxonomy" id="1353952"/>
    <lineage>
        <taxon>Eukaryota</taxon>
        <taxon>Fungi</taxon>
        <taxon>Dikarya</taxon>
        <taxon>Basidiomycota</taxon>
        <taxon>Agaricomycotina</taxon>
        <taxon>Dacrymycetes</taxon>
        <taxon>Dacrymycetales</taxon>
        <taxon>Dacrymycetaceae</taxon>
        <taxon>Calocera</taxon>
    </lineage>
</organism>
<dbReference type="Gene3D" id="1.25.40.10">
    <property type="entry name" value="Tetratricopeptide repeat domain"/>
    <property type="match status" value="1"/>
</dbReference>
<dbReference type="InParanoid" id="A0A165C2V5"/>
<evidence type="ECO:0000313" key="2">
    <source>
        <dbReference type="Proteomes" id="UP000076842"/>
    </source>
</evidence>
<protein>
    <recommendedName>
        <fullName evidence="3">TPR-like protein</fullName>
    </recommendedName>
</protein>
<evidence type="ECO:0000313" key="1">
    <source>
        <dbReference type="EMBL" id="KZT50167.1"/>
    </source>
</evidence>
<dbReference type="SUPFAM" id="SSF48452">
    <property type="entry name" value="TPR-like"/>
    <property type="match status" value="1"/>
</dbReference>